<dbReference type="InterPro" id="IPR024970">
    <property type="entry name" value="Maelstrom"/>
</dbReference>
<evidence type="ECO:0000256" key="6">
    <source>
        <dbReference type="ARBA" id="ARBA00022782"/>
    </source>
</evidence>
<evidence type="ECO:0000313" key="15">
    <source>
        <dbReference type="Proteomes" id="UP001549921"/>
    </source>
</evidence>
<dbReference type="SMART" id="SM00398">
    <property type="entry name" value="HMG"/>
    <property type="match status" value="1"/>
</dbReference>
<feature type="DNA-binding region" description="HMG box" evidence="11">
    <location>
        <begin position="3"/>
        <end position="72"/>
    </location>
</feature>
<dbReference type="PROSITE" id="PS50118">
    <property type="entry name" value="HMG_BOX_2"/>
    <property type="match status" value="1"/>
</dbReference>
<evidence type="ECO:0000313" key="14">
    <source>
        <dbReference type="EMBL" id="KAL0829025.1"/>
    </source>
</evidence>
<reference evidence="14 15" key="1">
    <citation type="submission" date="2024-06" db="EMBL/GenBank/DDBJ databases">
        <title>A chromosome-level genome assembly of beet webworm, Loxostege sticticalis.</title>
        <authorList>
            <person name="Zhang Y."/>
        </authorList>
    </citation>
    <scope>NUCLEOTIDE SEQUENCE [LARGE SCALE GENOMIC DNA]</scope>
    <source>
        <strain evidence="14">AQ028</strain>
        <tissue evidence="14">Male pupae</tissue>
    </source>
</reference>
<keyword evidence="9 11" id="KW-0539">Nucleus</keyword>
<evidence type="ECO:0000256" key="10">
    <source>
        <dbReference type="ARBA" id="ARBA00023254"/>
    </source>
</evidence>
<dbReference type="EMBL" id="JBEDNZ010000015">
    <property type="protein sequence ID" value="KAL0829025.1"/>
    <property type="molecule type" value="Genomic_DNA"/>
</dbReference>
<dbReference type="GO" id="GO:0005634">
    <property type="term" value="C:nucleus"/>
    <property type="evidence" value="ECO:0007669"/>
    <property type="project" value="UniProtKB-SubCell"/>
</dbReference>
<sequence length="436" mass="49539">MPKKQPRNSFYFFMVDFREQQKKKGINYETMAEVAEAAGPLWRDAPPNIRAKFEEMAKKEKQKRNIPEMKFTSTGVPLSEIERQEKELRDAEEAERQDIKNMVKLKCFNGAIMQEYFYVIDVNYYCKTGSDYLIGESTVLRFNIQDGIKDHYHQILNPGHIPVGYAYDVKLGSQEIGLDMPDETTKNPREVYETLAYIVDYLKQHETNAGMPPLYTMPDKVAPVQNFILQMCAKSGEDDSIFRIYKLDTLFYTLLNGISEEGFPRESLALAELKKDAFKYTPQLGCEHHETTDKSLECTTSRTKRWAFTILDRCCLEVGVEMLPGKHVPGDFDLDSIHTFREQKKARAGPSVAASQLGAASSNTSASDINHSSFNESADSKKEKEKRTHAPLRMPKTDYSQAIRPAPELTEANFPKLSAGRGRGLAGSFNKMNISK</sequence>
<feature type="compositionally biased region" description="Basic and acidic residues" evidence="12">
    <location>
        <begin position="378"/>
        <end position="388"/>
    </location>
</feature>
<dbReference type="GO" id="GO:0003677">
    <property type="term" value="F:DNA binding"/>
    <property type="evidence" value="ECO:0007669"/>
    <property type="project" value="UniProtKB-UniRule"/>
</dbReference>
<dbReference type="Pfam" id="PF13017">
    <property type="entry name" value="Maelstrom"/>
    <property type="match status" value="1"/>
</dbReference>
<evidence type="ECO:0000256" key="3">
    <source>
        <dbReference type="ARBA" id="ARBA00007057"/>
    </source>
</evidence>
<comment type="caution">
    <text evidence="14">The sequence shown here is derived from an EMBL/GenBank/DDBJ whole genome shotgun (WGS) entry which is preliminary data.</text>
</comment>
<evidence type="ECO:0000256" key="12">
    <source>
        <dbReference type="SAM" id="MobiDB-lite"/>
    </source>
</evidence>
<evidence type="ECO:0000256" key="7">
    <source>
        <dbReference type="ARBA" id="ARBA00023125"/>
    </source>
</evidence>
<dbReference type="CDD" id="cd21992">
    <property type="entry name" value="HMG-box_MAEL"/>
    <property type="match status" value="1"/>
</dbReference>
<keyword evidence="8" id="KW-0943">RNA-mediated gene silencing</keyword>
<keyword evidence="6" id="KW-0221">Differentiation</keyword>
<feature type="compositionally biased region" description="Polar residues" evidence="12">
    <location>
        <begin position="358"/>
        <end position="377"/>
    </location>
</feature>
<organism evidence="14 15">
    <name type="scientific">Loxostege sticticalis</name>
    <name type="common">Beet webworm moth</name>
    <dbReference type="NCBI Taxonomy" id="481309"/>
    <lineage>
        <taxon>Eukaryota</taxon>
        <taxon>Metazoa</taxon>
        <taxon>Ecdysozoa</taxon>
        <taxon>Arthropoda</taxon>
        <taxon>Hexapoda</taxon>
        <taxon>Insecta</taxon>
        <taxon>Pterygota</taxon>
        <taxon>Neoptera</taxon>
        <taxon>Endopterygota</taxon>
        <taxon>Lepidoptera</taxon>
        <taxon>Glossata</taxon>
        <taxon>Ditrysia</taxon>
        <taxon>Pyraloidea</taxon>
        <taxon>Crambidae</taxon>
        <taxon>Pyraustinae</taxon>
        <taxon>Loxostege</taxon>
    </lineage>
</organism>
<keyword evidence="5" id="KW-0963">Cytoplasm</keyword>
<accession>A0ABD0STJ3</accession>
<proteinExistence type="inferred from homology"/>
<dbReference type="Proteomes" id="UP001549921">
    <property type="component" value="Unassembled WGS sequence"/>
</dbReference>
<protein>
    <recommendedName>
        <fullName evidence="13">HMG box domain-containing protein</fullName>
    </recommendedName>
</protein>
<gene>
    <name evidence="14" type="ORF">ABMA28_003897</name>
</gene>
<evidence type="ECO:0000259" key="13">
    <source>
        <dbReference type="PROSITE" id="PS50118"/>
    </source>
</evidence>
<evidence type="ECO:0000256" key="5">
    <source>
        <dbReference type="ARBA" id="ARBA00022490"/>
    </source>
</evidence>
<dbReference type="PANTHER" id="PTHR21358:SF4">
    <property type="entry name" value="PROTEIN MAELSTROM HOMOLOG"/>
    <property type="match status" value="1"/>
</dbReference>
<dbReference type="GO" id="GO:0005737">
    <property type="term" value="C:cytoplasm"/>
    <property type="evidence" value="ECO:0007669"/>
    <property type="project" value="UniProtKB-SubCell"/>
</dbReference>
<dbReference type="Gene3D" id="1.10.30.10">
    <property type="entry name" value="High mobility group box domain"/>
    <property type="match status" value="1"/>
</dbReference>
<keyword evidence="4" id="KW-0217">Developmental protein</keyword>
<dbReference type="GO" id="GO:0051321">
    <property type="term" value="P:meiotic cell cycle"/>
    <property type="evidence" value="ECO:0007669"/>
    <property type="project" value="UniProtKB-KW"/>
</dbReference>
<keyword evidence="7 11" id="KW-0238">DNA-binding</keyword>
<comment type="similarity">
    <text evidence="3">Belongs to the maelstrom family.</text>
</comment>
<dbReference type="AlphaFoldDB" id="A0ABD0STJ3"/>
<feature type="domain" description="HMG box" evidence="13">
    <location>
        <begin position="3"/>
        <end position="72"/>
    </location>
</feature>
<dbReference type="GO" id="GO:0030154">
    <property type="term" value="P:cell differentiation"/>
    <property type="evidence" value="ECO:0007669"/>
    <property type="project" value="UniProtKB-KW"/>
</dbReference>
<evidence type="ECO:0000256" key="4">
    <source>
        <dbReference type="ARBA" id="ARBA00022473"/>
    </source>
</evidence>
<feature type="region of interest" description="Disordered" evidence="12">
    <location>
        <begin position="345"/>
        <end position="393"/>
    </location>
</feature>
<dbReference type="GO" id="GO:0031047">
    <property type="term" value="P:regulatory ncRNA-mediated gene silencing"/>
    <property type="evidence" value="ECO:0007669"/>
    <property type="project" value="UniProtKB-KW"/>
</dbReference>
<evidence type="ECO:0000256" key="8">
    <source>
        <dbReference type="ARBA" id="ARBA00023158"/>
    </source>
</evidence>
<dbReference type="InterPro" id="IPR009071">
    <property type="entry name" value="HMG_box_dom"/>
</dbReference>
<evidence type="ECO:0000256" key="11">
    <source>
        <dbReference type="PROSITE-ProRule" id="PRU00267"/>
    </source>
</evidence>
<keyword evidence="10" id="KW-0469">Meiosis</keyword>
<dbReference type="InterPro" id="IPR039259">
    <property type="entry name" value="Protein_maelstrom"/>
</dbReference>
<dbReference type="PANTHER" id="PTHR21358">
    <property type="entry name" value="PROTEIN MAELSTROM HOMOLOG"/>
    <property type="match status" value="1"/>
</dbReference>
<evidence type="ECO:0000256" key="9">
    <source>
        <dbReference type="ARBA" id="ARBA00023242"/>
    </source>
</evidence>
<dbReference type="SUPFAM" id="SSF47095">
    <property type="entry name" value="HMG-box"/>
    <property type="match status" value="1"/>
</dbReference>
<name>A0ABD0STJ3_LOXSC</name>
<dbReference type="InterPro" id="IPR036910">
    <property type="entry name" value="HMG_box_dom_sf"/>
</dbReference>
<evidence type="ECO:0000256" key="1">
    <source>
        <dbReference type="ARBA" id="ARBA00004123"/>
    </source>
</evidence>
<dbReference type="Pfam" id="PF00505">
    <property type="entry name" value="HMG_box"/>
    <property type="match status" value="1"/>
</dbReference>
<evidence type="ECO:0000256" key="2">
    <source>
        <dbReference type="ARBA" id="ARBA00004496"/>
    </source>
</evidence>
<comment type="subcellular location">
    <subcellularLocation>
        <location evidence="2">Cytoplasm</location>
    </subcellularLocation>
    <subcellularLocation>
        <location evidence="1">Nucleus</location>
    </subcellularLocation>
</comment>